<organism evidence="2 3">
    <name type="scientific">Paenibacillus rigui</name>
    <dbReference type="NCBI Taxonomy" id="554312"/>
    <lineage>
        <taxon>Bacteria</taxon>
        <taxon>Bacillati</taxon>
        <taxon>Bacillota</taxon>
        <taxon>Bacilli</taxon>
        <taxon>Bacillales</taxon>
        <taxon>Paenibacillaceae</taxon>
        <taxon>Paenibacillus</taxon>
    </lineage>
</organism>
<evidence type="ECO:0000313" key="3">
    <source>
        <dbReference type="Proteomes" id="UP000215509"/>
    </source>
</evidence>
<evidence type="ECO:0000256" key="1">
    <source>
        <dbReference type="SAM" id="Phobius"/>
    </source>
</evidence>
<keyword evidence="3" id="KW-1185">Reference proteome</keyword>
<accession>A0A229USN5</accession>
<keyword evidence="1" id="KW-1133">Transmembrane helix</keyword>
<dbReference type="RefSeq" id="WP_094014827.1">
    <property type="nucleotide sequence ID" value="NZ_NMQW01000015.1"/>
</dbReference>
<dbReference type="Gene3D" id="3.90.550.10">
    <property type="entry name" value="Spore Coat Polysaccharide Biosynthesis Protein SpsA, Chain A"/>
    <property type="match status" value="1"/>
</dbReference>
<protein>
    <recommendedName>
        <fullName evidence="4">Glycosyltransferase 2-like domain-containing protein</fullName>
    </recommendedName>
</protein>
<keyword evidence="1" id="KW-0812">Transmembrane</keyword>
<proteinExistence type="predicted"/>
<dbReference type="EMBL" id="NMQW01000015">
    <property type="protein sequence ID" value="OXM86370.1"/>
    <property type="molecule type" value="Genomic_DNA"/>
</dbReference>
<dbReference type="OrthoDB" id="2990399at2"/>
<dbReference type="InterPro" id="IPR029044">
    <property type="entry name" value="Nucleotide-diphossugar_trans"/>
</dbReference>
<name>A0A229USN5_9BACL</name>
<dbReference type="AlphaFoldDB" id="A0A229USN5"/>
<dbReference type="Proteomes" id="UP000215509">
    <property type="component" value="Unassembled WGS sequence"/>
</dbReference>
<keyword evidence="1" id="KW-0472">Membrane</keyword>
<comment type="caution">
    <text evidence="2">The sequence shown here is derived from an EMBL/GenBank/DDBJ whole genome shotgun (WGS) entry which is preliminary data.</text>
</comment>
<evidence type="ECO:0008006" key="4">
    <source>
        <dbReference type="Google" id="ProtNLM"/>
    </source>
</evidence>
<dbReference type="CDD" id="cd00761">
    <property type="entry name" value="Glyco_tranf_GTA_type"/>
    <property type="match status" value="1"/>
</dbReference>
<sequence>MILGLLWIFGIYAASIALVHWCYRRQRKQTRRATQILLITYNNETQVEWYIRSLHFFSRLKGREIHVTLADEGSSDDTVAIAERFRQELHLEICPLDTADALCTWIEEHEDEQVIVVRLSQQEGLVTAYKSI</sequence>
<feature type="transmembrane region" description="Helical" evidence="1">
    <location>
        <begin position="6"/>
        <end position="23"/>
    </location>
</feature>
<gene>
    <name evidence="2" type="ORF">CF651_10585</name>
</gene>
<evidence type="ECO:0000313" key="2">
    <source>
        <dbReference type="EMBL" id="OXM86370.1"/>
    </source>
</evidence>
<reference evidence="2 3" key="1">
    <citation type="submission" date="2017-07" db="EMBL/GenBank/DDBJ databases">
        <title>Genome sequencing and assembly of Paenibacillus rigui.</title>
        <authorList>
            <person name="Mayilraj S."/>
        </authorList>
    </citation>
    <scope>NUCLEOTIDE SEQUENCE [LARGE SCALE GENOMIC DNA]</scope>
    <source>
        <strain evidence="2 3">JCM 16352</strain>
    </source>
</reference>
<dbReference type="SUPFAM" id="SSF53448">
    <property type="entry name" value="Nucleotide-diphospho-sugar transferases"/>
    <property type="match status" value="1"/>
</dbReference>